<dbReference type="Gene3D" id="1.10.10.10">
    <property type="entry name" value="Winged helix-like DNA-binding domain superfamily/Winged helix DNA-binding domain"/>
    <property type="match status" value="1"/>
</dbReference>
<dbReference type="InterPro" id="IPR039425">
    <property type="entry name" value="RNA_pol_sigma-70-like"/>
</dbReference>
<name>A0ABY5UW94_9BACT</name>
<dbReference type="GeneID" id="82891406"/>
<evidence type="ECO:0000256" key="1">
    <source>
        <dbReference type="ARBA" id="ARBA00010641"/>
    </source>
</evidence>
<organism evidence="8 9">
    <name type="scientific">Alistipes ihumii AP11</name>
    <dbReference type="NCBI Taxonomy" id="1211813"/>
    <lineage>
        <taxon>Bacteria</taxon>
        <taxon>Pseudomonadati</taxon>
        <taxon>Bacteroidota</taxon>
        <taxon>Bacteroidia</taxon>
        <taxon>Bacteroidales</taxon>
        <taxon>Rikenellaceae</taxon>
        <taxon>Alistipes</taxon>
    </lineage>
</organism>
<evidence type="ECO:0000313" key="8">
    <source>
        <dbReference type="EMBL" id="UWN56355.1"/>
    </source>
</evidence>
<keyword evidence="5" id="KW-0804">Transcription</keyword>
<dbReference type="Proteomes" id="UP001059295">
    <property type="component" value="Chromosome"/>
</dbReference>
<reference evidence="8" key="1">
    <citation type="journal article" date="2022" name="Cell">
        <title>Design, construction, and in vivo augmentation of a complex gut microbiome.</title>
        <authorList>
            <person name="Cheng A.G."/>
            <person name="Ho P.Y."/>
            <person name="Aranda-Diaz A."/>
            <person name="Jain S."/>
            <person name="Yu F.B."/>
            <person name="Meng X."/>
            <person name="Wang M."/>
            <person name="Iakiviak M."/>
            <person name="Nagashima K."/>
            <person name="Zhao A."/>
            <person name="Murugkar P."/>
            <person name="Patil A."/>
            <person name="Atabakhsh K."/>
            <person name="Weakley A."/>
            <person name="Yan J."/>
            <person name="Brumbaugh A.R."/>
            <person name="Higginbottom S."/>
            <person name="Dimas A."/>
            <person name="Shiver A.L."/>
            <person name="Deutschbauer A."/>
            <person name="Neff N."/>
            <person name="Sonnenburg J.L."/>
            <person name="Huang K.C."/>
            <person name="Fischbach M.A."/>
        </authorList>
    </citation>
    <scope>NUCLEOTIDE SEQUENCE</scope>
    <source>
        <strain evidence="8">AP11</strain>
    </source>
</reference>
<feature type="domain" description="RNA polymerase sigma-70 region 2" evidence="6">
    <location>
        <begin position="10"/>
        <end position="75"/>
    </location>
</feature>
<protein>
    <submittedName>
        <fullName evidence="8">RNA polymerase sigma factor</fullName>
    </submittedName>
</protein>
<dbReference type="RefSeq" id="WP_019246151.1">
    <property type="nucleotide sequence ID" value="NZ_CAPH01000013.1"/>
</dbReference>
<dbReference type="PANTHER" id="PTHR43133">
    <property type="entry name" value="RNA POLYMERASE ECF-TYPE SIGMA FACTO"/>
    <property type="match status" value="1"/>
</dbReference>
<evidence type="ECO:0000259" key="7">
    <source>
        <dbReference type="Pfam" id="PF08281"/>
    </source>
</evidence>
<accession>A0ABY5UW94</accession>
<dbReference type="Pfam" id="PF04542">
    <property type="entry name" value="Sigma70_r2"/>
    <property type="match status" value="1"/>
</dbReference>
<evidence type="ECO:0000313" key="9">
    <source>
        <dbReference type="Proteomes" id="UP001059295"/>
    </source>
</evidence>
<dbReference type="InterPro" id="IPR013325">
    <property type="entry name" value="RNA_pol_sigma_r2"/>
</dbReference>
<dbReference type="InterPro" id="IPR007627">
    <property type="entry name" value="RNA_pol_sigma70_r2"/>
</dbReference>
<dbReference type="InterPro" id="IPR014284">
    <property type="entry name" value="RNA_pol_sigma-70_dom"/>
</dbReference>
<gene>
    <name evidence="8" type="ORF">NQ491_06690</name>
</gene>
<proteinExistence type="inferred from homology"/>
<comment type="similarity">
    <text evidence="1">Belongs to the sigma-70 factor family. ECF subfamily.</text>
</comment>
<dbReference type="SUPFAM" id="SSF88659">
    <property type="entry name" value="Sigma3 and sigma4 domains of RNA polymerase sigma factors"/>
    <property type="match status" value="1"/>
</dbReference>
<keyword evidence="4" id="KW-0238">DNA-binding</keyword>
<evidence type="ECO:0000256" key="3">
    <source>
        <dbReference type="ARBA" id="ARBA00023082"/>
    </source>
</evidence>
<evidence type="ECO:0000256" key="5">
    <source>
        <dbReference type="ARBA" id="ARBA00023163"/>
    </source>
</evidence>
<dbReference type="InterPro" id="IPR036388">
    <property type="entry name" value="WH-like_DNA-bd_sf"/>
</dbReference>
<dbReference type="Gene3D" id="1.10.1740.10">
    <property type="match status" value="1"/>
</dbReference>
<dbReference type="InterPro" id="IPR013249">
    <property type="entry name" value="RNA_pol_sigma70_r4_t2"/>
</dbReference>
<dbReference type="Pfam" id="PF08281">
    <property type="entry name" value="Sigma70_r4_2"/>
    <property type="match status" value="1"/>
</dbReference>
<evidence type="ECO:0000256" key="2">
    <source>
        <dbReference type="ARBA" id="ARBA00023015"/>
    </source>
</evidence>
<evidence type="ECO:0000259" key="6">
    <source>
        <dbReference type="Pfam" id="PF04542"/>
    </source>
</evidence>
<keyword evidence="2" id="KW-0805">Transcription regulation</keyword>
<keyword evidence="9" id="KW-1185">Reference proteome</keyword>
<feature type="domain" description="RNA polymerase sigma factor 70 region 4 type 2" evidence="7">
    <location>
        <begin position="99"/>
        <end position="151"/>
    </location>
</feature>
<dbReference type="InterPro" id="IPR013324">
    <property type="entry name" value="RNA_pol_sigma_r3/r4-like"/>
</dbReference>
<dbReference type="CDD" id="cd06171">
    <property type="entry name" value="Sigma70_r4"/>
    <property type="match status" value="1"/>
</dbReference>
<dbReference type="SUPFAM" id="SSF88946">
    <property type="entry name" value="Sigma2 domain of RNA polymerase sigma factors"/>
    <property type="match status" value="1"/>
</dbReference>
<sequence length="162" mass="18968">MTVAEYDKCVSQYSDNLYRFALKSLRSDDEAKDIVQESFLRLWENREAVLGGKEKSYLFTVAYRLIVDRVRMGKRYTGDESVLRTSPAPGRPDYNGISELIDRFLDELPPLQKSLIMLRDYEGYSYREMAEMTRLSETQVKVYIFRARTALRRIIGDINNIL</sequence>
<evidence type="ECO:0000256" key="4">
    <source>
        <dbReference type="ARBA" id="ARBA00023125"/>
    </source>
</evidence>
<keyword evidence="3" id="KW-0731">Sigma factor</keyword>
<dbReference type="NCBIfam" id="TIGR02937">
    <property type="entry name" value="sigma70-ECF"/>
    <property type="match status" value="1"/>
</dbReference>
<dbReference type="PANTHER" id="PTHR43133:SF8">
    <property type="entry name" value="RNA POLYMERASE SIGMA FACTOR HI_1459-RELATED"/>
    <property type="match status" value="1"/>
</dbReference>
<dbReference type="EMBL" id="CP102294">
    <property type="protein sequence ID" value="UWN56355.1"/>
    <property type="molecule type" value="Genomic_DNA"/>
</dbReference>